<dbReference type="AlphaFoldDB" id="A0AAV1WYM2"/>
<evidence type="ECO:0000313" key="2">
    <source>
        <dbReference type="Proteomes" id="UP001497480"/>
    </source>
</evidence>
<accession>A0AAV1WYM2</accession>
<reference evidence="1 2" key="1">
    <citation type="submission" date="2024-03" db="EMBL/GenBank/DDBJ databases">
        <authorList>
            <person name="Martinez-Hernandez J."/>
        </authorList>
    </citation>
    <scope>NUCLEOTIDE SEQUENCE [LARGE SCALE GENOMIC DNA]</scope>
</reference>
<comment type="caution">
    <text evidence="1">The sequence shown here is derived from an EMBL/GenBank/DDBJ whole genome shotgun (WGS) entry which is preliminary data.</text>
</comment>
<protein>
    <submittedName>
        <fullName evidence="1">Uncharacterized protein</fullName>
    </submittedName>
</protein>
<evidence type="ECO:0000313" key="1">
    <source>
        <dbReference type="EMBL" id="CAL0314161.1"/>
    </source>
</evidence>
<dbReference type="Proteomes" id="UP001497480">
    <property type="component" value="Unassembled WGS sequence"/>
</dbReference>
<keyword evidence="2" id="KW-1185">Reference proteome</keyword>
<dbReference type="EMBL" id="CAXHTB010000010">
    <property type="protein sequence ID" value="CAL0314161.1"/>
    <property type="molecule type" value="Genomic_DNA"/>
</dbReference>
<organism evidence="1 2">
    <name type="scientific">Lupinus luteus</name>
    <name type="common">European yellow lupine</name>
    <dbReference type="NCBI Taxonomy" id="3873"/>
    <lineage>
        <taxon>Eukaryota</taxon>
        <taxon>Viridiplantae</taxon>
        <taxon>Streptophyta</taxon>
        <taxon>Embryophyta</taxon>
        <taxon>Tracheophyta</taxon>
        <taxon>Spermatophyta</taxon>
        <taxon>Magnoliopsida</taxon>
        <taxon>eudicotyledons</taxon>
        <taxon>Gunneridae</taxon>
        <taxon>Pentapetalae</taxon>
        <taxon>rosids</taxon>
        <taxon>fabids</taxon>
        <taxon>Fabales</taxon>
        <taxon>Fabaceae</taxon>
        <taxon>Papilionoideae</taxon>
        <taxon>50 kb inversion clade</taxon>
        <taxon>genistoids sensu lato</taxon>
        <taxon>core genistoids</taxon>
        <taxon>Genisteae</taxon>
        <taxon>Lupinus</taxon>
    </lineage>
</organism>
<proteinExistence type="predicted"/>
<gene>
    <name evidence="1" type="ORF">LLUT_LOCUS15221</name>
</gene>
<name>A0AAV1WYM2_LUPLU</name>
<sequence length="52" mass="6019">MDDWRKFKEARLLDDAIMKREDHESALDEVLRLQTGAREGINKGNICTANIM</sequence>